<accession>A0A818TT31</accession>
<reference evidence="1" key="1">
    <citation type="submission" date="2021-02" db="EMBL/GenBank/DDBJ databases">
        <authorList>
            <person name="Nowell W R."/>
        </authorList>
    </citation>
    <scope>NUCLEOTIDE SEQUENCE</scope>
</reference>
<sequence>MWRSVVTCVPVHIQPTSKRSQYPIEDLQILQQEQLFQDSTNYNRQVLPNIRPIPKSKFLYKGLAYKEVQKIPGIIHDNNNNNNNNDHNTDLFKKPLIDYNLAQAYVRYEVNASRAKHIPRQLPSSTITTTTTTSKLHIKDQQLIKNHTSLDLRDMRKRIIKGTTLNHRPAPQSASWIPGRTDNKSSLGSEVLLSAQILSTLNHAPISPSPFPLISPLQKHTTIHTTPLNTNCRPSTSKSSIPQKQTTVLEMPILTKYVNRPRSITRRTPTTELVANES</sequence>
<evidence type="ECO:0000313" key="2">
    <source>
        <dbReference type="Proteomes" id="UP000663874"/>
    </source>
</evidence>
<proteinExistence type="predicted"/>
<evidence type="ECO:0000313" key="1">
    <source>
        <dbReference type="EMBL" id="CAF3687994.1"/>
    </source>
</evidence>
<dbReference type="Proteomes" id="UP000663874">
    <property type="component" value="Unassembled WGS sequence"/>
</dbReference>
<comment type="caution">
    <text evidence="1">The sequence shown here is derived from an EMBL/GenBank/DDBJ whole genome shotgun (WGS) entry which is preliminary data.</text>
</comment>
<dbReference type="EMBL" id="CAJOBE010000815">
    <property type="protein sequence ID" value="CAF3687994.1"/>
    <property type="molecule type" value="Genomic_DNA"/>
</dbReference>
<name>A0A818TT31_9BILA</name>
<organism evidence="1 2">
    <name type="scientific">Rotaria sordida</name>
    <dbReference type="NCBI Taxonomy" id="392033"/>
    <lineage>
        <taxon>Eukaryota</taxon>
        <taxon>Metazoa</taxon>
        <taxon>Spiralia</taxon>
        <taxon>Gnathifera</taxon>
        <taxon>Rotifera</taxon>
        <taxon>Eurotatoria</taxon>
        <taxon>Bdelloidea</taxon>
        <taxon>Philodinida</taxon>
        <taxon>Philodinidae</taxon>
        <taxon>Rotaria</taxon>
    </lineage>
</organism>
<dbReference type="AlphaFoldDB" id="A0A818TT31"/>
<protein>
    <submittedName>
        <fullName evidence="1">Uncharacterized protein</fullName>
    </submittedName>
</protein>
<gene>
    <name evidence="1" type="ORF">FNK824_LOCUS8307</name>
</gene>